<evidence type="ECO:0000313" key="6">
    <source>
        <dbReference type="Proteomes" id="UP000282656"/>
    </source>
</evidence>
<evidence type="ECO:0000313" key="5">
    <source>
        <dbReference type="EMBL" id="RKH69451.1"/>
    </source>
</evidence>
<dbReference type="PROSITE" id="PS50905">
    <property type="entry name" value="FERRITIN_LIKE"/>
    <property type="match status" value="1"/>
</dbReference>
<comment type="caution">
    <text evidence="5">The sequence shown here is derived from an EMBL/GenBank/DDBJ whole genome shotgun (WGS) entry which is preliminary data.</text>
</comment>
<dbReference type="InterPro" id="IPR009040">
    <property type="entry name" value="Ferritin-like_diiron"/>
</dbReference>
<reference evidence="6" key="1">
    <citation type="submission" date="2018-09" db="EMBL/GenBank/DDBJ databases">
        <authorList>
            <person name="Livingstone P.G."/>
            <person name="Whitworth D.E."/>
        </authorList>
    </citation>
    <scope>NUCLEOTIDE SEQUENCE [LARGE SCALE GENOMIC DNA]</scope>
    <source>
        <strain evidence="6">AB047A</strain>
    </source>
</reference>
<keyword evidence="1" id="KW-0409">Iron storage</keyword>
<accession>A0A3A8QNP6</accession>
<dbReference type="Proteomes" id="UP000282656">
    <property type="component" value="Unassembled WGS sequence"/>
</dbReference>
<dbReference type="GO" id="GO:0005829">
    <property type="term" value="C:cytosol"/>
    <property type="evidence" value="ECO:0007669"/>
    <property type="project" value="TreeGrafter"/>
</dbReference>
<dbReference type="GO" id="GO:0004322">
    <property type="term" value="F:ferroxidase activity"/>
    <property type="evidence" value="ECO:0007669"/>
    <property type="project" value="TreeGrafter"/>
</dbReference>
<dbReference type="SUPFAM" id="SSF47240">
    <property type="entry name" value="Ferritin-like"/>
    <property type="match status" value="1"/>
</dbReference>
<dbReference type="AlphaFoldDB" id="A0A3A8QNP6"/>
<name>A0A3A8QNP6_9BACT</name>
<sequence>MGSSSLAKTNPEPLPPPPRPQGMFANNAPARSPGQRARGRDGRAQGARDAGAGGMDGPARAPQLPDTQPPGGSAMADPHSQPTDADLGLRLTLLNAALASKVVNVRRYTRHALLAQGACHDTMKAVFGLHARDEQDHALRLADRIQQLGGRPDFNVGGLMSRGDIHDEDGRTLVELLRENLAAERVAIETYRDLLPSFAGKDPVTRRLLEELLAEEEAHASALLALLER</sequence>
<dbReference type="Gene3D" id="1.20.1260.10">
    <property type="match status" value="1"/>
</dbReference>
<evidence type="ECO:0000256" key="2">
    <source>
        <dbReference type="ARBA" id="ARBA00023004"/>
    </source>
</evidence>
<dbReference type="InterPro" id="IPR009078">
    <property type="entry name" value="Ferritin-like_SF"/>
</dbReference>
<keyword evidence="2" id="KW-0408">Iron</keyword>
<feature type="region of interest" description="Disordered" evidence="3">
    <location>
        <begin position="1"/>
        <end position="83"/>
    </location>
</feature>
<proteinExistence type="predicted"/>
<dbReference type="EMBL" id="RAWM01000033">
    <property type="protein sequence ID" value="RKH69451.1"/>
    <property type="molecule type" value="Genomic_DNA"/>
</dbReference>
<gene>
    <name evidence="5" type="ORF">D7X96_15025</name>
</gene>
<dbReference type="Pfam" id="PF00210">
    <property type="entry name" value="Ferritin"/>
    <property type="match status" value="1"/>
</dbReference>
<dbReference type="GO" id="GO:0008199">
    <property type="term" value="F:ferric iron binding"/>
    <property type="evidence" value="ECO:0007669"/>
    <property type="project" value="InterPro"/>
</dbReference>
<dbReference type="PANTHER" id="PTHR30295:SF1">
    <property type="entry name" value="DNA PROTECTION DURING STARVATION PROTEIN"/>
    <property type="match status" value="1"/>
</dbReference>
<dbReference type="InterPro" id="IPR012347">
    <property type="entry name" value="Ferritin-like"/>
</dbReference>
<feature type="domain" description="Ferritin-like diiron" evidence="4">
    <location>
        <begin position="84"/>
        <end position="229"/>
    </location>
</feature>
<dbReference type="InterPro" id="IPR008331">
    <property type="entry name" value="Ferritin_DPS_dom"/>
</dbReference>
<evidence type="ECO:0000256" key="1">
    <source>
        <dbReference type="ARBA" id="ARBA00022434"/>
    </source>
</evidence>
<keyword evidence="6" id="KW-1185">Reference proteome</keyword>
<evidence type="ECO:0000256" key="3">
    <source>
        <dbReference type="SAM" id="MobiDB-lite"/>
    </source>
</evidence>
<dbReference type="GO" id="GO:0020037">
    <property type="term" value="F:heme binding"/>
    <property type="evidence" value="ECO:0007669"/>
    <property type="project" value="TreeGrafter"/>
</dbReference>
<evidence type="ECO:0000259" key="4">
    <source>
        <dbReference type="PROSITE" id="PS50905"/>
    </source>
</evidence>
<organism evidence="5 6">
    <name type="scientific">Corallococcus interemptor</name>
    <dbReference type="NCBI Taxonomy" id="2316720"/>
    <lineage>
        <taxon>Bacteria</taxon>
        <taxon>Pseudomonadati</taxon>
        <taxon>Myxococcota</taxon>
        <taxon>Myxococcia</taxon>
        <taxon>Myxococcales</taxon>
        <taxon>Cystobacterineae</taxon>
        <taxon>Myxococcaceae</taxon>
        <taxon>Corallococcus</taxon>
    </lineage>
</organism>
<protein>
    <submittedName>
        <fullName evidence="5">Bacterioferritin</fullName>
    </submittedName>
</protein>
<dbReference type="PANTHER" id="PTHR30295">
    <property type="entry name" value="BACTERIOFERRITIN"/>
    <property type="match status" value="1"/>
</dbReference>
<dbReference type="GO" id="GO:0006879">
    <property type="term" value="P:intracellular iron ion homeostasis"/>
    <property type="evidence" value="ECO:0007669"/>
    <property type="project" value="UniProtKB-KW"/>
</dbReference>